<dbReference type="OrthoDB" id="9772882at2"/>
<keyword evidence="7" id="KW-1185">Reference proteome</keyword>
<feature type="transmembrane region" description="Helical" evidence="5">
    <location>
        <begin position="308"/>
        <end position="334"/>
    </location>
</feature>
<reference evidence="6 7" key="1">
    <citation type="submission" date="2019-02" db="EMBL/GenBank/DDBJ databases">
        <title>Deep-cultivation of Planctomycetes and their phenomic and genomic characterization uncovers novel biology.</title>
        <authorList>
            <person name="Wiegand S."/>
            <person name="Jogler M."/>
            <person name="Boedeker C."/>
            <person name="Pinto D."/>
            <person name="Vollmers J."/>
            <person name="Rivas-Marin E."/>
            <person name="Kohn T."/>
            <person name="Peeters S.H."/>
            <person name="Heuer A."/>
            <person name="Rast P."/>
            <person name="Oberbeckmann S."/>
            <person name="Bunk B."/>
            <person name="Jeske O."/>
            <person name="Meyerdierks A."/>
            <person name="Storesund J.E."/>
            <person name="Kallscheuer N."/>
            <person name="Luecker S."/>
            <person name="Lage O.M."/>
            <person name="Pohl T."/>
            <person name="Merkel B.J."/>
            <person name="Hornburger P."/>
            <person name="Mueller R.-W."/>
            <person name="Bruemmer F."/>
            <person name="Labrenz M."/>
            <person name="Spormann A.M."/>
            <person name="Op den Camp H."/>
            <person name="Overmann J."/>
            <person name="Amann R."/>
            <person name="Jetten M.S.M."/>
            <person name="Mascher T."/>
            <person name="Medema M.H."/>
            <person name="Devos D.P."/>
            <person name="Kaster A.-K."/>
            <person name="Ovreas L."/>
            <person name="Rohde M."/>
            <person name="Galperin M.Y."/>
            <person name="Jogler C."/>
        </authorList>
    </citation>
    <scope>NUCLEOTIDE SEQUENCE [LARGE SCALE GENOMIC DNA]</scope>
    <source>
        <strain evidence="6 7">Pla163</strain>
    </source>
</reference>
<dbReference type="Proteomes" id="UP000319342">
    <property type="component" value="Chromosome"/>
</dbReference>
<evidence type="ECO:0000256" key="4">
    <source>
        <dbReference type="SAM" id="MobiDB-lite"/>
    </source>
</evidence>
<dbReference type="Gene3D" id="1.20.1250.20">
    <property type="entry name" value="MFS general substrate transporter like domains"/>
    <property type="match status" value="1"/>
</dbReference>
<evidence type="ECO:0000313" key="7">
    <source>
        <dbReference type="Proteomes" id="UP000319342"/>
    </source>
</evidence>
<evidence type="ECO:0000313" key="6">
    <source>
        <dbReference type="EMBL" id="QDU83401.1"/>
    </source>
</evidence>
<keyword evidence="1 5" id="KW-0812">Transmembrane</keyword>
<feature type="compositionally biased region" description="Basic and acidic residues" evidence="4">
    <location>
        <begin position="492"/>
        <end position="501"/>
    </location>
</feature>
<dbReference type="PANTHER" id="PTHR23526">
    <property type="entry name" value="INTEGRAL MEMBRANE TRANSPORT PROTEIN-RELATED"/>
    <property type="match status" value="1"/>
</dbReference>
<dbReference type="AlphaFoldDB" id="A0A518CVZ2"/>
<accession>A0A518CVZ2</accession>
<dbReference type="Pfam" id="PF07690">
    <property type="entry name" value="MFS_1"/>
    <property type="match status" value="1"/>
</dbReference>
<feature type="compositionally biased region" description="Acidic residues" evidence="4">
    <location>
        <begin position="454"/>
        <end position="472"/>
    </location>
</feature>
<dbReference type="InterPro" id="IPR036259">
    <property type="entry name" value="MFS_trans_sf"/>
</dbReference>
<dbReference type="InterPro" id="IPR052528">
    <property type="entry name" value="Sugar_transport-like"/>
</dbReference>
<feature type="transmembrane region" description="Helical" evidence="5">
    <location>
        <begin position="397"/>
        <end position="421"/>
    </location>
</feature>
<feature type="transmembrane region" description="Helical" evidence="5">
    <location>
        <begin position="185"/>
        <end position="204"/>
    </location>
</feature>
<feature type="transmembrane region" description="Helical" evidence="5">
    <location>
        <begin position="160"/>
        <end position="179"/>
    </location>
</feature>
<dbReference type="RefSeq" id="WP_145183024.1">
    <property type="nucleotide sequence ID" value="NZ_CP036290.1"/>
</dbReference>
<dbReference type="GO" id="GO:0022857">
    <property type="term" value="F:transmembrane transporter activity"/>
    <property type="evidence" value="ECO:0007669"/>
    <property type="project" value="InterPro"/>
</dbReference>
<keyword evidence="2 5" id="KW-1133">Transmembrane helix</keyword>
<evidence type="ECO:0000256" key="1">
    <source>
        <dbReference type="ARBA" id="ARBA00022692"/>
    </source>
</evidence>
<proteinExistence type="predicted"/>
<protein>
    <submittedName>
        <fullName evidence="6">Major Facilitator Superfamily protein</fullName>
    </submittedName>
</protein>
<gene>
    <name evidence="6" type="ORF">Pla163_05000</name>
</gene>
<sequence>MNERPGGSGRSERLGPEEVQRGLRLSVAEGAAFAIMVGLGETYIIADAVRLGASTLMLGLLVSLPLFVGSLGPFLCLRLLARVTKRRRRIVVAANVLQALNLVALAAVELAGAGTPTLLLAAYALHQLLGQAAGTAWTSWFGDLIPAEVRGSYVARRNRVVYGAIGVGILVGGLLLQWLEPADSIASGTGGIGFALLFALAGIARGISALLSARTPEPPFAGMSTGPRVRRFLFTERGTRARRLILLVFAIQFTVYLSSPFYTPFMLEDLQLSYVEFTVASLMVMGVKVGILPSIGRAIDQFGPRSTFCMTLILLALVPLPWVFATGFWVIFAAQCFSGLAWGGYEVSLFGLLVGSSYRGTRAQVSAVQQLANGSAQLLGAMAGAGIVALASGDLRVIFAVSCAARLLVAFAAPIVLPAGIGETSVGPHRLLLRVVGFRSGGGIALRPVGGLTEDPEVEVGLDDEDPPDDGELVGADLVRGDGSEVGSAEPSDARGDESNGSRHAPPGSTR</sequence>
<dbReference type="SUPFAM" id="SSF103473">
    <property type="entry name" value="MFS general substrate transporter"/>
    <property type="match status" value="1"/>
</dbReference>
<dbReference type="PANTHER" id="PTHR23526:SF2">
    <property type="entry name" value="MAJOR FACILITATOR SUPERFAMILY (MFS) PROFILE DOMAIN-CONTAINING PROTEIN"/>
    <property type="match status" value="1"/>
</dbReference>
<feature type="transmembrane region" description="Helical" evidence="5">
    <location>
        <begin position="244"/>
        <end position="262"/>
    </location>
</feature>
<name>A0A518CVZ2_9BACT</name>
<feature type="transmembrane region" description="Helical" evidence="5">
    <location>
        <begin position="21"/>
        <end position="46"/>
    </location>
</feature>
<feature type="transmembrane region" description="Helical" evidence="5">
    <location>
        <begin position="58"/>
        <end position="80"/>
    </location>
</feature>
<feature type="transmembrane region" description="Helical" evidence="5">
    <location>
        <begin position="340"/>
        <end position="359"/>
    </location>
</feature>
<evidence type="ECO:0000256" key="5">
    <source>
        <dbReference type="SAM" id="Phobius"/>
    </source>
</evidence>
<keyword evidence="3 5" id="KW-0472">Membrane</keyword>
<organism evidence="6 7">
    <name type="scientific">Rohdeia mirabilis</name>
    <dbReference type="NCBI Taxonomy" id="2528008"/>
    <lineage>
        <taxon>Bacteria</taxon>
        <taxon>Pseudomonadati</taxon>
        <taxon>Planctomycetota</taxon>
        <taxon>Planctomycetia</taxon>
        <taxon>Planctomycetia incertae sedis</taxon>
        <taxon>Rohdeia</taxon>
    </lineage>
</organism>
<evidence type="ECO:0000256" key="3">
    <source>
        <dbReference type="ARBA" id="ARBA00023136"/>
    </source>
</evidence>
<dbReference type="EMBL" id="CP036290">
    <property type="protein sequence ID" value="QDU83401.1"/>
    <property type="molecule type" value="Genomic_DNA"/>
</dbReference>
<feature type="transmembrane region" description="Helical" evidence="5">
    <location>
        <begin position="371"/>
        <end position="391"/>
    </location>
</feature>
<evidence type="ECO:0000256" key="2">
    <source>
        <dbReference type="ARBA" id="ARBA00022989"/>
    </source>
</evidence>
<feature type="transmembrane region" description="Helical" evidence="5">
    <location>
        <begin position="274"/>
        <end position="296"/>
    </location>
</feature>
<feature type="region of interest" description="Disordered" evidence="4">
    <location>
        <begin position="449"/>
        <end position="511"/>
    </location>
</feature>
<dbReference type="InterPro" id="IPR011701">
    <property type="entry name" value="MFS"/>
</dbReference>